<reference evidence="2 3" key="1">
    <citation type="submission" date="2023-12" db="EMBL/GenBank/DDBJ databases">
        <title>A high-quality genome assembly for Dillenia turbinata (Dilleniales).</title>
        <authorList>
            <person name="Chanderbali A."/>
        </authorList>
    </citation>
    <scope>NUCLEOTIDE SEQUENCE [LARGE SCALE GENOMIC DNA]</scope>
    <source>
        <strain evidence="2">LSX21</strain>
        <tissue evidence="2">Leaf</tissue>
    </source>
</reference>
<dbReference type="EMBL" id="JBAMMX010000021">
    <property type="protein sequence ID" value="KAK6920421.1"/>
    <property type="molecule type" value="Genomic_DNA"/>
</dbReference>
<dbReference type="PANTHER" id="PTHR42861">
    <property type="entry name" value="CALCIUM-TRANSPORTING ATPASE"/>
    <property type="match status" value="1"/>
</dbReference>
<dbReference type="AlphaFoldDB" id="A0AAN8UYN0"/>
<evidence type="ECO:0000313" key="2">
    <source>
        <dbReference type="EMBL" id="KAK6920421.1"/>
    </source>
</evidence>
<keyword evidence="3" id="KW-1185">Reference proteome</keyword>
<protein>
    <submittedName>
        <fullName evidence="2">Uncharacterized protein</fullName>
    </submittedName>
</protein>
<dbReference type="InterPro" id="IPR036412">
    <property type="entry name" value="HAD-like_sf"/>
</dbReference>
<keyword evidence="1" id="KW-0460">Magnesium</keyword>
<organism evidence="2 3">
    <name type="scientific">Dillenia turbinata</name>
    <dbReference type="NCBI Taxonomy" id="194707"/>
    <lineage>
        <taxon>Eukaryota</taxon>
        <taxon>Viridiplantae</taxon>
        <taxon>Streptophyta</taxon>
        <taxon>Embryophyta</taxon>
        <taxon>Tracheophyta</taxon>
        <taxon>Spermatophyta</taxon>
        <taxon>Magnoliopsida</taxon>
        <taxon>eudicotyledons</taxon>
        <taxon>Gunneridae</taxon>
        <taxon>Pentapetalae</taxon>
        <taxon>Dilleniales</taxon>
        <taxon>Dilleniaceae</taxon>
        <taxon>Dillenia</taxon>
    </lineage>
</organism>
<gene>
    <name evidence="2" type="ORF">RJ641_016325</name>
</gene>
<accession>A0AAN8UYN0</accession>
<comment type="caution">
    <text evidence="2">The sequence shown here is derived from an EMBL/GenBank/DDBJ whole genome shotgun (WGS) entry which is preliminary data.</text>
</comment>
<dbReference type="InterPro" id="IPR023214">
    <property type="entry name" value="HAD_sf"/>
</dbReference>
<evidence type="ECO:0000256" key="1">
    <source>
        <dbReference type="ARBA" id="ARBA00022842"/>
    </source>
</evidence>
<feature type="non-terminal residue" evidence="2">
    <location>
        <position position="135"/>
    </location>
</feature>
<dbReference type="SUPFAM" id="SSF56784">
    <property type="entry name" value="HAD-like"/>
    <property type="match status" value="1"/>
</dbReference>
<evidence type="ECO:0000313" key="3">
    <source>
        <dbReference type="Proteomes" id="UP001370490"/>
    </source>
</evidence>
<dbReference type="Gene3D" id="3.40.50.1000">
    <property type="entry name" value="HAD superfamily/HAD-like"/>
    <property type="match status" value="1"/>
</dbReference>
<proteinExistence type="predicted"/>
<name>A0AAN8UYN0_9MAGN</name>
<sequence length="135" mass="14415">MTYSEGTIRRALNLVVNVKMITACFEGCSVSSPLFSKRNRTLSWNGNQYVPFVSSIRGGKDCNNLSFACELIEKADGFAGVFPGTPIWLNFSIVGTHCGDGVNDALALEKADISIADAYATDAARGASNVDLTEP</sequence>
<dbReference type="Proteomes" id="UP001370490">
    <property type="component" value="Unassembled WGS sequence"/>
</dbReference>
<dbReference type="PRINTS" id="PR00119">
    <property type="entry name" value="CATATPASE"/>
</dbReference>